<keyword evidence="3" id="KW-1185">Reference proteome</keyword>
<dbReference type="Proteomes" id="UP000000578">
    <property type="component" value="Chromosome"/>
</dbReference>
<dbReference type="InterPro" id="IPR002478">
    <property type="entry name" value="PUA"/>
</dbReference>
<dbReference type="Gene3D" id="2.30.130.10">
    <property type="entry name" value="PUA domain"/>
    <property type="match status" value="1"/>
</dbReference>
<dbReference type="STRING" id="228908.NEQ206"/>
<dbReference type="SUPFAM" id="SSF88697">
    <property type="entry name" value="PUA domain-like"/>
    <property type="match status" value="1"/>
</dbReference>
<protein>
    <submittedName>
        <fullName evidence="2">NEQ206</fullName>
    </submittedName>
</protein>
<dbReference type="AlphaFoldDB" id="Q74ND9"/>
<dbReference type="EnsemblBacteria" id="AAR39059">
    <property type="protein sequence ID" value="AAR39059"/>
    <property type="gene ID" value="NEQ206"/>
</dbReference>
<dbReference type="PANTHER" id="PTHR22798">
    <property type="entry name" value="MCT-1 PROTEIN"/>
    <property type="match status" value="1"/>
</dbReference>
<dbReference type="InterPro" id="IPR004521">
    <property type="entry name" value="Uncharacterised_CHP00451"/>
</dbReference>
<dbReference type="InterPro" id="IPR036974">
    <property type="entry name" value="PUA_sf"/>
</dbReference>
<dbReference type="GO" id="GO:0001731">
    <property type="term" value="P:formation of translation preinitiation complex"/>
    <property type="evidence" value="ECO:0007669"/>
    <property type="project" value="TreeGrafter"/>
</dbReference>
<proteinExistence type="predicted"/>
<dbReference type="SMART" id="SM00359">
    <property type="entry name" value="PUA"/>
    <property type="match status" value="1"/>
</dbReference>
<organism evidence="2 3">
    <name type="scientific">Nanoarchaeum equitans (strain Kin4-M)</name>
    <dbReference type="NCBI Taxonomy" id="228908"/>
    <lineage>
        <taxon>Archaea</taxon>
        <taxon>Nanobdellota</taxon>
        <taxon>Candidatus Nanoarchaeia</taxon>
        <taxon>Nanoarchaeales</taxon>
        <taxon>Nanoarchaeaceae</taxon>
        <taxon>Nanoarchaeum</taxon>
    </lineage>
</organism>
<dbReference type="PATRIC" id="fig|228908.8.peg.209"/>
<evidence type="ECO:0000313" key="3">
    <source>
        <dbReference type="Proteomes" id="UP000000578"/>
    </source>
</evidence>
<dbReference type="InterPro" id="IPR016437">
    <property type="entry name" value="MCT-1/Tma20"/>
</dbReference>
<gene>
    <name evidence="2" type="ordered locus">NEQ206</name>
</gene>
<dbReference type="InterPro" id="IPR015947">
    <property type="entry name" value="PUA-like_sf"/>
</dbReference>
<dbReference type="PANTHER" id="PTHR22798:SF0">
    <property type="entry name" value="MALIGNANT T-CELL-AMPLIFIED SEQUENCE 1"/>
    <property type="match status" value="1"/>
</dbReference>
<feature type="domain" description="PUA" evidence="1">
    <location>
        <begin position="69"/>
        <end position="142"/>
    </location>
</feature>
<dbReference type="GO" id="GO:0003723">
    <property type="term" value="F:RNA binding"/>
    <property type="evidence" value="ECO:0007669"/>
    <property type="project" value="InterPro"/>
</dbReference>
<dbReference type="NCBIfam" id="TIGR03684">
    <property type="entry name" value="arCOG00985"/>
    <property type="match status" value="1"/>
</dbReference>
<evidence type="ECO:0000259" key="1">
    <source>
        <dbReference type="SMART" id="SM00359"/>
    </source>
</evidence>
<dbReference type="Pfam" id="PF01472">
    <property type="entry name" value="PUA"/>
    <property type="match status" value="1"/>
</dbReference>
<dbReference type="PIRSF" id="PIRSF005067">
    <property type="entry name" value="Tma_RNA-bind_prd"/>
    <property type="match status" value="1"/>
</dbReference>
<dbReference type="EMBL" id="AE017199">
    <property type="protein sequence ID" value="AAR39059.1"/>
    <property type="molecule type" value="Genomic_DNA"/>
</dbReference>
<dbReference type="KEGG" id="neq:NEQ206"/>
<dbReference type="Gene3D" id="3.10.450.120">
    <property type="entry name" value="Pre-PUA domain, domain 1"/>
    <property type="match status" value="1"/>
</dbReference>
<dbReference type="BioCyc" id="NEQU228908:GJB6-222-MONOMER"/>
<dbReference type="NCBIfam" id="TIGR00451">
    <property type="entry name" value="unchar_dom_2"/>
    <property type="match status" value="1"/>
</dbReference>
<name>Q74ND9_NANEQ</name>
<evidence type="ECO:0000313" key="2">
    <source>
        <dbReference type="EMBL" id="AAR39059.1"/>
    </source>
</evidence>
<dbReference type="PROSITE" id="PS50890">
    <property type="entry name" value="PUA"/>
    <property type="match status" value="1"/>
</dbReference>
<dbReference type="HOGENOM" id="CLU_090468_1_1_2"/>
<reference evidence="2 3" key="1">
    <citation type="journal article" date="2003" name="Proc. Natl. Acad. Sci. U.S.A.">
        <title>The genome of Nanoarchaeum equitans: insights into early archaeal evolution and derived parasitism.</title>
        <authorList>
            <person name="Waters E."/>
            <person name="Hohn M.J."/>
            <person name="Ahel I."/>
            <person name="Graham D.E."/>
            <person name="Adams M.D."/>
            <person name="Barnstead M."/>
            <person name="Beeson K.Y."/>
            <person name="Bibbs L."/>
            <person name="Bolanos R."/>
            <person name="Keller M."/>
            <person name="Kretz K."/>
            <person name="Lin X."/>
            <person name="Mathur E."/>
            <person name="Ni J."/>
            <person name="Podar M."/>
            <person name="Richardson T."/>
            <person name="Sutton G.G."/>
            <person name="Simon M."/>
            <person name="Soll D."/>
            <person name="Stetter K.O."/>
            <person name="Short J.M."/>
            <person name="Noordewier M."/>
        </authorList>
    </citation>
    <scope>NUCLEOTIDE SEQUENCE [LARGE SCALE GENOMIC DNA]</scope>
    <source>
        <strain evidence="2 3">Kin4-M</strain>
    </source>
</reference>
<sequence length="142" mass="16615">MRYLSKKEIKELLNKYKIDWLKPEKNKYYEKDSIIYYEGKPLFVVKEEVYPTLELIIEHYNKKGELLFPYVRVDKGAVKPILNGADIMRPGIKEYSPFKKGDIVIVIDENDNVLTLGKALLDSTELEKMDKGKAIKNLKIFI</sequence>
<dbReference type="InterPro" id="IPR022430">
    <property type="entry name" value="CHP03684"/>
</dbReference>
<accession>Q74ND9</accession>